<dbReference type="SUPFAM" id="SSF57667">
    <property type="entry name" value="beta-beta-alpha zinc fingers"/>
    <property type="match status" value="2"/>
</dbReference>
<evidence type="ECO:0000256" key="4">
    <source>
        <dbReference type="ARBA" id="ARBA00022771"/>
    </source>
</evidence>
<feature type="region of interest" description="Disordered" evidence="9">
    <location>
        <begin position="165"/>
        <end position="234"/>
    </location>
</feature>
<keyword evidence="3" id="KW-0677">Repeat</keyword>
<dbReference type="FunFam" id="3.30.1490.490:FF:000001">
    <property type="entry name" value="cell growth-regulating nucleolar protein-like"/>
    <property type="match status" value="1"/>
</dbReference>
<feature type="signal peptide" evidence="10">
    <location>
        <begin position="1"/>
        <end position="17"/>
    </location>
</feature>
<evidence type="ECO:0000256" key="1">
    <source>
        <dbReference type="ARBA" id="ARBA00004123"/>
    </source>
</evidence>
<dbReference type="AlphaFoldDB" id="A0A0X3Q9K1"/>
<evidence type="ECO:0000256" key="9">
    <source>
        <dbReference type="SAM" id="MobiDB-lite"/>
    </source>
</evidence>
<organism evidence="12">
    <name type="scientific">Schistocephalus solidus</name>
    <name type="common">Tapeworm</name>
    <dbReference type="NCBI Taxonomy" id="70667"/>
    <lineage>
        <taxon>Eukaryota</taxon>
        <taxon>Metazoa</taxon>
        <taxon>Spiralia</taxon>
        <taxon>Lophotrochozoa</taxon>
        <taxon>Platyhelminthes</taxon>
        <taxon>Cestoda</taxon>
        <taxon>Eucestoda</taxon>
        <taxon>Diphyllobothriidea</taxon>
        <taxon>Diphyllobothriidae</taxon>
        <taxon>Schistocephalus</taxon>
    </lineage>
</organism>
<evidence type="ECO:0000256" key="10">
    <source>
        <dbReference type="SAM" id="SignalP"/>
    </source>
</evidence>
<protein>
    <recommendedName>
        <fullName evidence="11">Zinc finger C2H2 LYAR-type domain-containing protein</fullName>
    </recommendedName>
</protein>
<feature type="domain" description="Zinc finger C2H2 LYAR-type" evidence="11">
    <location>
        <begin position="48"/>
        <end position="75"/>
    </location>
</feature>
<dbReference type="Gene3D" id="1.10.10.2100">
    <property type="match status" value="1"/>
</dbReference>
<keyword evidence="7" id="KW-0539">Nucleus</keyword>
<keyword evidence="6" id="KW-0175">Coiled coil</keyword>
<evidence type="ECO:0000256" key="8">
    <source>
        <dbReference type="PROSITE-ProRule" id="PRU01145"/>
    </source>
</evidence>
<accession>A0A0X3Q9K1</accession>
<dbReference type="PANTHER" id="PTHR13100:SF10">
    <property type="entry name" value="CELL GROWTH-REGULATING NUCLEOLAR PROTEIN"/>
    <property type="match status" value="1"/>
</dbReference>
<dbReference type="Pfam" id="PF08790">
    <property type="entry name" value="zf-LYAR"/>
    <property type="match status" value="1"/>
</dbReference>
<feature type="compositionally biased region" description="Polar residues" evidence="9">
    <location>
        <begin position="173"/>
        <end position="193"/>
    </location>
</feature>
<dbReference type="InterPro" id="IPR036236">
    <property type="entry name" value="Znf_C2H2_sf"/>
</dbReference>
<dbReference type="GO" id="GO:0006364">
    <property type="term" value="P:rRNA processing"/>
    <property type="evidence" value="ECO:0007669"/>
    <property type="project" value="TreeGrafter"/>
</dbReference>
<dbReference type="InterPro" id="IPR014898">
    <property type="entry name" value="Znf_C2H2_LYAR"/>
</dbReference>
<dbReference type="PANTHER" id="PTHR13100">
    <property type="entry name" value="CELL GROWTH-REGULATING NUCLEOLAR PROTEIN LYAR"/>
    <property type="match status" value="1"/>
</dbReference>
<evidence type="ECO:0000256" key="5">
    <source>
        <dbReference type="ARBA" id="ARBA00022833"/>
    </source>
</evidence>
<dbReference type="GO" id="GO:0003677">
    <property type="term" value="F:DNA binding"/>
    <property type="evidence" value="ECO:0007669"/>
    <property type="project" value="InterPro"/>
</dbReference>
<gene>
    <name evidence="12" type="ORF">TR160225</name>
</gene>
<evidence type="ECO:0000256" key="6">
    <source>
        <dbReference type="ARBA" id="ARBA00023054"/>
    </source>
</evidence>
<dbReference type="GO" id="GO:0000122">
    <property type="term" value="P:negative regulation of transcription by RNA polymerase II"/>
    <property type="evidence" value="ECO:0007669"/>
    <property type="project" value="TreeGrafter"/>
</dbReference>
<proteinExistence type="predicted"/>
<dbReference type="Gene3D" id="3.30.1490.490">
    <property type="match status" value="1"/>
</dbReference>
<comment type="subcellular location">
    <subcellularLocation>
        <location evidence="1">Nucleus</location>
    </subcellularLocation>
</comment>
<feature type="chain" id="PRO_5007051552" description="Zinc finger C2H2 LYAR-type domain-containing protein" evidence="10">
    <location>
        <begin position="18"/>
        <end position="331"/>
    </location>
</feature>
<dbReference type="FunFam" id="1.10.10.2100:FF:000002">
    <property type="entry name" value="cell growth-regulating nucleolar protein-like"/>
    <property type="match status" value="1"/>
</dbReference>
<dbReference type="EMBL" id="GEEE01005803">
    <property type="protein sequence ID" value="JAP57422.1"/>
    <property type="molecule type" value="Transcribed_RNA"/>
</dbReference>
<keyword evidence="10" id="KW-0732">Signal</keyword>
<reference evidence="12" key="1">
    <citation type="submission" date="2016-01" db="EMBL/GenBank/DDBJ databases">
        <title>Reference transcriptome for the parasite Schistocephalus solidus: insights into the molecular evolution of parasitism.</title>
        <authorList>
            <person name="Hebert F.O."/>
            <person name="Grambauer S."/>
            <person name="Barber I."/>
            <person name="Landry C.R."/>
            <person name="Aubin-Horth N."/>
        </authorList>
    </citation>
    <scope>NUCLEOTIDE SEQUENCE</scope>
</reference>
<keyword evidence="4 8" id="KW-0863">Zinc-finger</keyword>
<evidence type="ECO:0000313" key="12">
    <source>
        <dbReference type="EMBL" id="JAP57422.1"/>
    </source>
</evidence>
<evidence type="ECO:0000256" key="2">
    <source>
        <dbReference type="ARBA" id="ARBA00022723"/>
    </source>
</evidence>
<feature type="compositionally biased region" description="Basic and acidic residues" evidence="9">
    <location>
        <begin position="194"/>
        <end position="206"/>
    </location>
</feature>
<evidence type="ECO:0000256" key="7">
    <source>
        <dbReference type="ARBA" id="ARBA00023242"/>
    </source>
</evidence>
<feature type="non-terminal residue" evidence="12">
    <location>
        <position position="1"/>
    </location>
</feature>
<keyword evidence="2" id="KW-0479">Metal-binding</keyword>
<name>A0A0X3Q9K1_SCHSO</name>
<dbReference type="GO" id="GO:0005730">
    <property type="term" value="C:nucleolus"/>
    <property type="evidence" value="ECO:0007669"/>
    <property type="project" value="UniProtKB-ARBA"/>
</dbReference>
<feature type="compositionally biased region" description="Polar residues" evidence="9">
    <location>
        <begin position="221"/>
        <end position="234"/>
    </location>
</feature>
<keyword evidence="5" id="KW-0862">Zinc</keyword>
<evidence type="ECO:0000256" key="3">
    <source>
        <dbReference type="ARBA" id="ARBA00022737"/>
    </source>
</evidence>
<dbReference type="InterPro" id="IPR039999">
    <property type="entry name" value="LYAR"/>
</dbReference>
<dbReference type="GO" id="GO:0008270">
    <property type="term" value="F:zinc ion binding"/>
    <property type="evidence" value="ECO:0007669"/>
    <property type="project" value="UniProtKB-KW"/>
</dbReference>
<sequence>RLTVLTSLVVWLRFVSQIMVVFVCGKCNESIKKKNVEQHFNNCRNSTVSCVDCSKDFTRQSFASHTSCITEQEKYDKPNFAQKVPKGASKQMEWTEQVHSRLSNFPAHPGVINLMVKKLMDSSNVPKKKAKFYNFLKSCFKYSREADINKIWNFINVPPADPAEGMGKVVNKDNASSPSNGVPVSQSGDTSVVTEKDSSSKRKNEPSSEVPPKKRQRKNTTECVSTQPNDVSEVTCTPELSTEPQNQMSLRGAIFAELDGKESMKITKLKKRVFKVFRNSTQFNEAIHNDDWLERKFDKILRSKKRFLITEDCKRVSIAPSGEGSKNEVEE</sequence>
<dbReference type="PROSITE" id="PS51804">
    <property type="entry name" value="ZF_C2HC_LYAR"/>
    <property type="match status" value="2"/>
</dbReference>
<evidence type="ECO:0000259" key="11">
    <source>
        <dbReference type="Pfam" id="PF08790"/>
    </source>
</evidence>